<keyword evidence="1" id="KW-0812">Transmembrane</keyword>
<accession>A0A8R1XXZ2</accession>
<reference evidence="3" key="1">
    <citation type="submission" date="2013-10" db="EMBL/GenBank/DDBJ databases">
        <title>Genome sequencing of Onchocerca volvulus.</title>
        <authorList>
            <person name="Cotton J."/>
            <person name="Tsai J."/>
            <person name="Stanley E."/>
            <person name="Tracey A."/>
            <person name="Holroyd N."/>
            <person name="Lustigman S."/>
            <person name="Berriman M."/>
        </authorList>
    </citation>
    <scope>NUCLEOTIDE SEQUENCE</scope>
</reference>
<dbReference type="EnsemblMetazoa" id="OVOC7276.1">
    <property type="protein sequence ID" value="OVOC7276.1"/>
    <property type="gene ID" value="WBGene00244085"/>
</dbReference>
<evidence type="ECO:0000256" key="1">
    <source>
        <dbReference type="SAM" id="Phobius"/>
    </source>
</evidence>
<dbReference type="Proteomes" id="UP000024404">
    <property type="component" value="Unassembled WGS sequence"/>
</dbReference>
<protein>
    <submittedName>
        <fullName evidence="2">Uncharacterized protein</fullName>
    </submittedName>
</protein>
<feature type="transmembrane region" description="Helical" evidence="1">
    <location>
        <begin position="38"/>
        <end position="63"/>
    </location>
</feature>
<evidence type="ECO:0000313" key="3">
    <source>
        <dbReference type="Proteomes" id="UP000024404"/>
    </source>
</evidence>
<sequence>MTSEDIAYLGMNHLIGRFHHLTSIHKRDTTNVQGNCRLFFACCYDIFTLRIIHLLSLFVSYMLSLKRDQRSHRSLSFVDYRLLI</sequence>
<reference evidence="2" key="2">
    <citation type="submission" date="2022-06" db="UniProtKB">
        <authorList>
            <consortium name="EnsemblMetazoa"/>
        </authorList>
    </citation>
    <scope>IDENTIFICATION</scope>
</reference>
<keyword evidence="1" id="KW-1133">Transmembrane helix</keyword>
<keyword evidence="3" id="KW-1185">Reference proteome</keyword>
<name>A0A8R1XXZ2_ONCVO</name>
<dbReference type="AlphaFoldDB" id="A0A8R1XXZ2"/>
<dbReference type="EMBL" id="CMVM020000191">
    <property type="status" value="NOT_ANNOTATED_CDS"/>
    <property type="molecule type" value="Genomic_DNA"/>
</dbReference>
<proteinExistence type="predicted"/>
<evidence type="ECO:0000313" key="2">
    <source>
        <dbReference type="EnsemblMetazoa" id="OVOC7276.1"/>
    </source>
</evidence>
<organism evidence="2 3">
    <name type="scientific">Onchocerca volvulus</name>
    <dbReference type="NCBI Taxonomy" id="6282"/>
    <lineage>
        <taxon>Eukaryota</taxon>
        <taxon>Metazoa</taxon>
        <taxon>Ecdysozoa</taxon>
        <taxon>Nematoda</taxon>
        <taxon>Chromadorea</taxon>
        <taxon>Rhabditida</taxon>
        <taxon>Spirurina</taxon>
        <taxon>Spiruromorpha</taxon>
        <taxon>Filarioidea</taxon>
        <taxon>Onchocercidae</taxon>
        <taxon>Onchocerca</taxon>
    </lineage>
</organism>
<keyword evidence="1" id="KW-0472">Membrane</keyword>